<protein>
    <submittedName>
        <fullName evidence="10">Protein STU2</fullName>
    </submittedName>
</protein>
<dbReference type="PANTHER" id="PTHR12609">
    <property type="entry name" value="MICROTUBULE ASSOCIATED PROTEIN XMAP215"/>
    <property type="match status" value="1"/>
</dbReference>
<dbReference type="SMART" id="SM01349">
    <property type="entry name" value="TOG"/>
    <property type="match status" value="2"/>
</dbReference>
<dbReference type="Proteomes" id="UP000054886">
    <property type="component" value="Unassembled WGS sequence"/>
</dbReference>
<dbReference type="InterPro" id="IPR048492">
    <property type="entry name" value="Stu2_CTS"/>
</dbReference>
<dbReference type="VEuPathDB" id="FungiDB:GWK60_M07865"/>
<feature type="repeat" description="HEAT" evidence="6">
    <location>
        <begin position="492"/>
        <end position="530"/>
    </location>
</feature>
<dbReference type="VEuPathDB" id="FungiDB:GVI51_M07865"/>
<feature type="compositionally biased region" description="Pro residues" evidence="8">
    <location>
        <begin position="572"/>
        <end position="581"/>
    </location>
</feature>
<dbReference type="SUPFAM" id="SSF48371">
    <property type="entry name" value="ARM repeat"/>
    <property type="match status" value="1"/>
</dbReference>
<evidence type="ECO:0000313" key="10">
    <source>
        <dbReference type="EMBL" id="KTB04199.1"/>
    </source>
</evidence>
<evidence type="ECO:0000256" key="2">
    <source>
        <dbReference type="ARBA" id="ARBA00022490"/>
    </source>
</evidence>
<feature type="coiled-coil region" evidence="7">
    <location>
        <begin position="667"/>
        <end position="736"/>
    </location>
</feature>
<dbReference type="Pfam" id="PF21042">
    <property type="entry name" value="Stu2_CTS"/>
    <property type="match status" value="1"/>
</dbReference>
<dbReference type="InterPro" id="IPR021133">
    <property type="entry name" value="HEAT_type_2"/>
</dbReference>
<dbReference type="GO" id="GO:0007020">
    <property type="term" value="P:microtubule nucleation"/>
    <property type="evidence" value="ECO:0007669"/>
    <property type="project" value="EnsemblFungi"/>
</dbReference>
<dbReference type="GO" id="GO:1990758">
    <property type="term" value="P:mitotic sister chromatid biorientation"/>
    <property type="evidence" value="ECO:0007669"/>
    <property type="project" value="EnsemblFungi"/>
</dbReference>
<keyword evidence="4" id="KW-0206">Cytoskeleton</keyword>
<feature type="domain" description="TOG" evidence="9">
    <location>
        <begin position="304"/>
        <end position="556"/>
    </location>
</feature>
<dbReference type="InterPro" id="IPR034085">
    <property type="entry name" value="TOG"/>
</dbReference>
<gene>
    <name evidence="10" type="ORF">AO440_004193</name>
</gene>
<reference evidence="10 11" key="1">
    <citation type="submission" date="2015-10" db="EMBL/GenBank/DDBJ databases">
        <title>Draft genomes sequences of Candida glabrata isolates 1A, 1B, 2A, 2B, 3A and 3B.</title>
        <authorList>
            <person name="Haavelsrud O.E."/>
            <person name="Gaustad P."/>
        </authorList>
    </citation>
    <scope>NUCLEOTIDE SEQUENCE [LARGE SCALE GENOMIC DNA]</scope>
    <source>
        <strain evidence="10">910700640</strain>
    </source>
</reference>
<dbReference type="GO" id="GO:0007052">
    <property type="term" value="P:mitotic spindle organization"/>
    <property type="evidence" value="ECO:0007669"/>
    <property type="project" value="EnsemblFungi"/>
</dbReference>
<keyword evidence="3" id="KW-0677">Repeat</keyword>
<sequence length="825" mass="93145">MADEEVDIERLTLQEKLDHKLWKARQRGYQDLQKELEEGILDPSFFDQLWGETGRFEQYIQDSNVVALESAVVALNSFLGKKISKIVDSGDDTIKTHAKFQVDAWVPVLIIKPLSSTRAATKKNAMECIIKLVSLMDSVDYTISAILTKLPSVIKQPKPTAAIINILNQILTKFQCNLLASADLLKQLLEPLPKLSSHADRNVRSETMNLIVTVFLKVDGFQNRALLDELLLNSLKPIQIKDMEKMIDKVKDQKPEIMPYVWEDVIAKNKQQFNVDEDGDTVMMGSNTEPKQDNTNNNVNALDSLVAGDTILDKFPDEFHSRVESQKWKDRAEALEEFYDHALSKLKKIDGNANENYTNLFSMYGHIISKDINVQVVTIAAESIDKICHALPKQKLTKHLIQLVFNPLLERTKEKKPTLLDAIRKTLKTLVEHSNPVLPHNEDMLQLILQYMEHKVPQIRMECTSLFNYVLQLEAPGFDIHSSYLVGEISRIVPKVVKIVNDTNPSIRQVGFDCFATLVTLLGKRPFIDSLDKLDTQKRKKIEELINSKSRPSSGALPGTRAGATSTVLPVKRPPTSPLKKPPTSTSPRSRVLLTSRSLTKPNFGGSQPAPVAELTTGTLTPNKRFDKAVDNGVQGITSNGGANYVSKFNSERERWDKERGGLLSSIKKLEDTNAELTARNFELVDKLTSFEKEREQQNLVINSKNEENGKLLEKIDFLEMKVKELQEKLDSNLSSARTFSLGTELSVPEAKRVVESSDDELPKRVNSLRINSRASTLSSSDQQLFSRQFSGRDDEESWKRAAEVTRKLKERIETMKARNRELSN</sequence>
<dbReference type="GO" id="GO:0005816">
    <property type="term" value="C:spindle pole body"/>
    <property type="evidence" value="ECO:0007669"/>
    <property type="project" value="EnsemblFungi"/>
</dbReference>
<organism evidence="10 11">
    <name type="scientific">Candida glabrata</name>
    <name type="common">Yeast</name>
    <name type="synonym">Torulopsis glabrata</name>
    <dbReference type="NCBI Taxonomy" id="5478"/>
    <lineage>
        <taxon>Eukaryota</taxon>
        <taxon>Fungi</taxon>
        <taxon>Dikarya</taxon>
        <taxon>Ascomycota</taxon>
        <taxon>Saccharomycotina</taxon>
        <taxon>Saccharomycetes</taxon>
        <taxon>Saccharomycetales</taxon>
        <taxon>Saccharomycetaceae</taxon>
        <taxon>Nakaseomyces</taxon>
    </lineage>
</organism>
<dbReference type="GO" id="GO:0030951">
    <property type="term" value="P:establishment or maintenance of microtubule cytoskeleton polarity"/>
    <property type="evidence" value="ECO:0007669"/>
    <property type="project" value="InterPro"/>
</dbReference>
<evidence type="ECO:0000256" key="5">
    <source>
        <dbReference type="ARBA" id="ARBA00025722"/>
    </source>
</evidence>
<comment type="subcellular location">
    <subcellularLocation>
        <location evidence="1">Cytoplasm</location>
        <location evidence="1">Cytoskeleton</location>
    </subcellularLocation>
</comment>
<evidence type="ECO:0000256" key="7">
    <source>
        <dbReference type="SAM" id="Coils"/>
    </source>
</evidence>
<evidence type="ECO:0000256" key="6">
    <source>
        <dbReference type="PROSITE-ProRule" id="PRU00103"/>
    </source>
</evidence>
<keyword evidence="7" id="KW-0175">Coiled coil</keyword>
<name>A0A0W0D3T8_CANGB</name>
<dbReference type="GO" id="GO:0051010">
    <property type="term" value="F:microtubule plus-end binding"/>
    <property type="evidence" value="ECO:0007669"/>
    <property type="project" value="InterPro"/>
</dbReference>
<evidence type="ECO:0000256" key="8">
    <source>
        <dbReference type="SAM" id="MobiDB-lite"/>
    </source>
</evidence>
<feature type="compositionally biased region" description="Low complexity" evidence="8">
    <location>
        <begin position="582"/>
        <end position="591"/>
    </location>
</feature>
<comment type="caution">
    <text evidence="10">The sequence shown here is derived from an EMBL/GenBank/DDBJ whole genome shotgun (WGS) entry which is preliminary data.</text>
</comment>
<dbReference type="InterPro" id="IPR045110">
    <property type="entry name" value="XMAP215"/>
</dbReference>
<dbReference type="EMBL" id="LLZZ01000117">
    <property type="protein sequence ID" value="KTB04199.1"/>
    <property type="molecule type" value="Genomic_DNA"/>
</dbReference>
<proteinExistence type="inferred from homology"/>
<feature type="domain" description="TOG" evidence="9">
    <location>
        <begin position="1"/>
        <end position="256"/>
    </location>
</feature>
<feature type="region of interest" description="Disordered" evidence="8">
    <location>
        <begin position="545"/>
        <end position="615"/>
    </location>
</feature>
<evidence type="ECO:0000256" key="1">
    <source>
        <dbReference type="ARBA" id="ARBA00004245"/>
    </source>
</evidence>
<dbReference type="InterPro" id="IPR011989">
    <property type="entry name" value="ARM-like"/>
</dbReference>
<evidence type="ECO:0000259" key="9">
    <source>
        <dbReference type="SMART" id="SM01349"/>
    </source>
</evidence>
<dbReference type="PROSITE" id="PS50077">
    <property type="entry name" value="HEAT_REPEAT"/>
    <property type="match status" value="1"/>
</dbReference>
<evidence type="ECO:0000313" key="11">
    <source>
        <dbReference type="Proteomes" id="UP000054886"/>
    </source>
</evidence>
<evidence type="ECO:0000256" key="4">
    <source>
        <dbReference type="ARBA" id="ARBA00023212"/>
    </source>
</evidence>
<dbReference type="Pfam" id="PF21041">
    <property type="entry name" value="XMAP215_CLASP_TOG"/>
    <property type="match status" value="1"/>
</dbReference>
<dbReference type="GO" id="GO:0005938">
    <property type="term" value="C:cell cortex"/>
    <property type="evidence" value="ECO:0007669"/>
    <property type="project" value="EnsemblFungi"/>
</dbReference>
<evidence type="ECO:0000256" key="3">
    <source>
        <dbReference type="ARBA" id="ARBA00022737"/>
    </source>
</evidence>
<dbReference type="InterPro" id="IPR048491">
    <property type="entry name" value="XMAP215_CLASP_TOG"/>
</dbReference>
<dbReference type="AlphaFoldDB" id="A0A0W0D3T8"/>
<dbReference type="GO" id="GO:0140273">
    <property type="term" value="P:repair of mitotic kinetochore microtubule attachment defect"/>
    <property type="evidence" value="ECO:0007669"/>
    <property type="project" value="EnsemblFungi"/>
</dbReference>
<comment type="similarity">
    <text evidence="5">Belongs to the TOG/XMAP215 family.</text>
</comment>
<dbReference type="GO" id="GO:0061863">
    <property type="term" value="F:microtubule plus end polymerase"/>
    <property type="evidence" value="ECO:0007669"/>
    <property type="project" value="EnsemblFungi"/>
</dbReference>
<dbReference type="GO" id="GO:0000776">
    <property type="term" value="C:kinetochore"/>
    <property type="evidence" value="ECO:0007669"/>
    <property type="project" value="EnsemblFungi"/>
</dbReference>
<dbReference type="VEuPathDB" id="FungiDB:B1J91_M07898g"/>
<dbReference type="VEuPathDB" id="FungiDB:CAGL0M07898g"/>
<dbReference type="GO" id="GO:0005876">
    <property type="term" value="C:spindle microtubule"/>
    <property type="evidence" value="ECO:0007669"/>
    <property type="project" value="EnsemblFungi"/>
</dbReference>
<dbReference type="InterPro" id="IPR016024">
    <property type="entry name" value="ARM-type_fold"/>
</dbReference>
<dbReference type="Gene3D" id="1.25.10.10">
    <property type="entry name" value="Leucine-rich Repeat Variant"/>
    <property type="match status" value="2"/>
</dbReference>
<dbReference type="GO" id="GO:0099606">
    <property type="term" value="P:microtubule plus-end directed mitotic chromosome migration"/>
    <property type="evidence" value="ECO:0007669"/>
    <property type="project" value="EnsemblFungi"/>
</dbReference>
<accession>A0A0W0D3T8</accession>
<keyword evidence="2" id="KW-0963">Cytoplasm</keyword>